<dbReference type="OrthoDB" id="5336600at2759"/>
<proteinExistence type="inferred from homology"/>
<keyword evidence="2" id="KW-0560">Oxidoreductase</keyword>
<evidence type="ECO:0000313" key="3">
    <source>
        <dbReference type="EMBL" id="KFA66962.1"/>
    </source>
</evidence>
<dbReference type="HOGENOM" id="CLU_633362_0_0_1"/>
<dbReference type="PANTHER" id="PTHR43669">
    <property type="entry name" value="5-KETO-D-GLUCONATE 5-REDUCTASE"/>
    <property type="match status" value="1"/>
</dbReference>
<dbReference type="SUPFAM" id="SSF51735">
    <property type="entry name" value="NAD(P)-binding Rossmann-fold domains"/>
    <property type="match status" value="1"/>
</dbReference>
<dbReference type="InParanoid" id="A0A084QSM7"/>
<accession>A0A084QSM7</accession>
<dbReference type="GO" id="GO:0016491">
    <property type="term" value="F:oxidoreductase activity"/>
    <property type="evidence" value="ECO:0007669"/>
    <property type="project" value="UniProtKB-KW"/>
</dbReference>
<evidence type="ECO:0000313" key="4">
    <source>
        <dbReference type="Proteomes" id="UP000028524"/>
    </source>
</evidence>
<dbReference type="Pfam" id="PF00106">
    <property type="entry name" value="adh_short"/>
    <property type="match status" value="1"/>
</dbReference>
<name>A0A084QSM7_STAC4</name>
<dbReference type="InterPro" id="IPR002347">
    <property type="entry name" value="SDR_fam"/>
</dbReference>
<dbReference type="EMBL" id="KL660305">
    <property type="protein sequence ID" value="KFA66962.1"/>
    <property type="molecule type" value="Genomic_DNA"/>
</dbReference>
<organism evidence="3 4">
    <name type="scientific">Stachybotrys chlorohalonatus (strain IBT 40285)</name>
    <dbReference type="NCBI Taxonomy" id="1283841"/>
    <lineage>
        <taxon>Eukaryota</taxon>
        <taxon>Fungi</taxon>
        <taxon>Dikarya</taxon>
        <taxon>Ascomycota</taxon>
        <taxon>Pezizomycotina</taxon>
        <taxon>Sordariomycetes</taxon>
        <taxon>Hypocreomycetidae</taxon>
        <taxon>Hypocreales</taxon>
        <taxon>Stachybotryaceae</taxon>
        <taxon>Stachybotrys</taxon>
    </lineage>
</organism>
<dbReference type="Gene3D" id="2.40.160.20">
    <property type="match status" value="1"/>
</dbReference>
<dbReference type="Pfam" id="PF11578">
    <property type="entry name" value="DUF3237"/>
    <property type="match status" value="1"/>
</dbReference>
<reference evidence="3 4" key="1">
    <citation type="journal article" date="2014" name="BMC Genomics">
        <title>Comparative genome sequencing reveals chemotype-specific gene clusters in the toxigenic black mold Stachybotrys.</title>
        <authorList>
            <person name="Semeiks J."/>
            <person name="Borek D."/>
            <person name="Otwinowski Z."/>
            <person name="Grishin N.V."/>
        </authorList>
    </citation>
    <scope>NUCLEOTIDE SEQUENCE [LARGE SCALE GENOMIC DNA]</scope>
    <source>
        <strain evidence="3 4">IBT 40285</strain>
    </source>
</reference>
<dbReference type="CDD" id="cd05233">
    <property type="entry name" value="SDR_c"/>
    <property type="match status" value="1"/>
</dbReference>
<dbReference type="PANTHER" id="PTHR43669:SF4">
    <property type="entry name" value="SHORT-CHAIN DEHYDROGENASE"/>
    <property type="match status" value="1"/>
</dbReference>
<protein>
    <submittedName>
        <fullName evidence="3">Uncharacterized protein</fullName>
    </submittedName>
</protein>
<dbReference type="AlphaFoldDB" id="A0A084QSM7"/>
<dbReference type="Gene3D" id="3.40.50.720">
    <property type="entry name" value="NAD(P)-binding Rossmann-like Domain"/>
    <property type="match status" value="1"/>
</dbReference>
<evidence type="ECO:0000256" key="2">
    <source>
        <dbReference type="ARBA" id="ARBA00023002"/>
    </source>
</evidence>
<keyword evidence="4" id="KW-1185">Reference proteome</keyword>
<comment type="similarity">
    <text evidence="1">Belongs to the short-chain dehydrogenases/reductases (SDR) family.</text>
</comment>
<dbReference type="Proteomes" id="UP000028524">
    <property type="component" value="Unassembled WGS sequence"/>
</dbReference>
<dbReference type="InterPro" id="IPR036291">
    <property type="entry name" value="NAD(P)-bd_dom_sf"/>
</dbReference>
<evidence type="ECO:0000256" key="1">
    <source>
        <dbReference type="ARBA" id="ARBA00006484"/>
    </source>
</evidence>
<sequence length="433" mass="46198">MSTSHPVALILGAGSNTGRHVAAAFLAQGYRVATVSRSSKPEEAEANELRIQSDFSDPGNIDQIFTKVEAELGIPEVVVYNAYTMNPQNAQDPLALPVADLVQSLNINTVSAYAAAQKAVLGFQKLPETASRMFIYTGNICNVAPMPFILDLGVGKSASAHFIQCAAEGYKDKGFKFYYADERTADGAPVYHDIDGAAHAKHFLELAKGSRQENFPTLEPAFTIRSGGATSRFPVGDTSVGGGMTAIPFYNGVIESVPGFSPAFKFNVSNGIDYVTVDKDQRHGRFNVKAVLTDEEGRNVVLNIEAITELHPDVVGIIDGAPDAKSAPFGYCVEQLRFWSGHEDYKPLEAMYFASSQRFTVAPDGTAGAELRVSRIVSGTGSTPIASSVSSAVTSSNAPSVAPRVAPRVVSRSGNGLLARLQHRMKGVFKVQG</sequence>
<dbReference type="STRING" id="1283841.A0A084QSM7"/>
<gene>
    <name evidence="3" type="ORF">S40285_05750</name>
</gene>